<reference evidence="2 3" key="1">
    <citation type="submission" date="2019-06" db="EMBL/GenBank/DDBJ databases">
        <title>Description of Kitasatospora acidophila sp. nov. isolated from pine grove soil, and reclassification of Streptomyces novaecaesareae to Kitasatospora novaeceasareae comb. nov.</title>
        <authorList>
            <person name="Kim M.J."/>
        </authorList>
    </citation>
    <scope>NUCLEOTIDE SEQUENCE [LARGE SCALE GENOMIC DNA]</scope>
    <source>
        <strain evidence="2 3">MMS16-CNU292</strain>
    </source>
</reference>
<dbReference type="EMBL" id="VIGB01000003">
    <property type="protein sequence ID" value="TQF01112.1"/>
    <property type="molecule type" value="Genomic_DNA"/>
</dbReference>
<gene>
    <name evidence="2" type="ORF">E6W39_01235</name>
</gene>
<organism evidence="2 3">
    <name type="scientific">Kitasatospora acidiphila</name>
    <dbReference type="NCBI Taxonomy" id="2567942"/>
    <lineage>
        <taxon>Bacteria</taxon>
        <taxon>Bacillati</taxon>
        <taxon>Actinomycetota</taxon>
        <taxon>Actinomycetes</taxon>
        <taxon>Kitasatosporales</taxon>
        <taxon>Streptomycetaceae</taxon>
        <taxon>Kitasatospora</taxon>
    </lineage>
</organism>
<accession>A0A540VWG7</accession>
<name>A0A540VWG7_9ACTN</name>
<proteinExistence type="predicted"/>
<evidence type="ECO:0000256" key="1">
    <source>
        <dbReference type="SAM" id="MobiDB-lite"/>
    </source>
</evidence>
<keyword evidence="2" id="KW-0378">Hydrolase</keyword>
<comment type="caution">
    <text evidence="2">The sequence shown here is derived from an EMBL/GenBank/DDBJ whole genome shotgun (WGS) entry which is preliminary data.</text>
</comment>
<keyword evidence="3" id="KW-1185">Reference proteome</keyword>
<evidence type="ECO:0000313" key="3">
    <source>
        <dbReference type="Proteomes" id="UP000319103"/>
    </source>
</evidence>
<feature type="region of interest" description="Disordered" evidence="1">
    <location>
        <begin position="215"/>
        <end position="238"/>
    </location>
</feature>
<evidence type="ECO:0000313" key="2">
    <source>
        <dbReference type="EMBL" id="TQF01112.1"/>
    </source>
</evidence>
<dbReference type="GO" id="GO:0016787">
    <property type="term" value="F:hydrolase activity"/>
    <property type="evidence" value="ECO:0007669"/>
    <property type="project" value="UniProtKB-KW"/>
</dbReference>
<dbReference type="AlphaFoldDB" id="A0A540VWG7"/>
<sequence length="238" mass="24778">MAHEPVTYPGARHGITCADRPADHDPARAEDAWQRVHRVLAEHLWPAGAPAPRGRGRTPTHTGAGLERWTAGSLGLSDGHSLLPPADLVEDRFDGDDAERVHGLVRAPGVEEADHVAEEAFAVPMDARVLGDAVADVGEPVAHPERKLSTGGDDDRRGVLGEAGGVAIGSATDVVGTVGRSCRWGGHPQGCRGAAHPVPQIRPVGRPQSRVLTARSTGSGWMSPPAEAIGWAPGGTGR</sequence>
<dbReference type="Proteomes" id="UP000319103">
    <property type="component" value="Unassembled WGS sequence"/>
</dbReference>
<protein>
    <submittedName>
        <fullName evidence="2">Dienelactone hydrolase family protein</fullName>
    </submittedName>
</protein>